<keyword evidence="6" id="KW-1185">Reference proteome</keyword>
<dbReference type="HOGENOM" id="CLU_066192_1_2_5"/>
<dbReference type="GO" id="GO:0016787">
    <property type="term" value="F:hydrolase activity"/>
    <property type="evidence" value="ECO:0007669"/>
    <property type="project" value="UniProtKB-KW"/>
</dbReference>
<sequence length="253" mass="27437">MDRVKSKHKMRHDLAEIPANDTARTALSVALSMQTPPLTLKQASRAIGRNDAYLHQYLNRGSPRHLPEAIRYQLAAILGVDQATLAHHDSLPKGARNADISHTATNSAPLGLQTMSSVPFLDIHASAGGGTLVDASADTATAALAFPRSWLRKISPSKTDALKLITISGDSMAPVLEHGDTVMLDTDQTRPTPPGIFILHDGLGLVAKRIELVPSTSPQTLRICSENQAYTNYQRTIDEVQIIGRVVWFARNL</sequence>
<dbReference type="SUPFAM" id="SSF51306">
    <property type="entry name" value="LexA/Signal peptidase"/>
    <property type="match status" value="1"/>
</dbReference>
<dbReference type="KEGG" id="apb:SAR116_2248"/>
<dbReference type="InterPro" id="IPR036286">
    <property type="entry name" value="LexA/Signal_pep-like_sf"/>
</dbReference>
<dbReference type="InterPro" id="IPR039418">
    <property type="entry name" value="LexA-like"/>
</dbReference>
<reference evidence="5 6" key="1">
    <citation type="journal article" date="2010" name="J. Bacteriol.">
        <title>Complete genome sequence of "Candidatus Puniceispirillum marinum" IMCC1322, a representative of the SAR116 clade in the Alphaproteobacteria.</title>
        <authorList>
            <person name="Oh H.M."/>
            <person name="Kwon K.K."/>
            <person name="Kang I."/>
            <person name="Kang S.G."/>
            <person name="Lee J.H."/>
            <person name="Kim S.J."/>
            <person name="Cho J.C."/>
        </authorList>
    </citation>
    <scope>NUCLEOTIDE SEQUENCE [LARGE SCALE GENOMIC DNA]</scope>
    <source>
        <strain evidence="5 6">IMCC1322</strain>
    </source>
</reference>
<gene>
    <name evidence="5" type="ordered locus">SAR116_2248</name>
</gene>
<dbReference type="AlphaFoldDB" id="D5BP57"/>
<dbReference type="InterPro" id="IPR015927">
    <property type="entry name" value="Peptidase_S24_S26A/B/C"/>
</dbReference>
<dbReference type="CDD" id="cd06529">
    <property type="entry name" value="S24_LexA-like"/>
    <property type="match status" value="1"/>
</dbReference>
<dbReference type="PANTHER" id="PTHR40661">
    <property type="match status" value="1"/>
</dbReference>
<evidence type="ECO:0000313" key="5">
    <source>
        <dbReference type="EMBL" id="ADE40491.1"/>
    </source>
</evidence>
<dbReference type="STRING" id="488538.SAR116_2248"/>
<dbReference type="EC" id="3.4.21.-" evidence="5"/>
<dbReference type="GO" id="GO:0003677">
    <property type="term" value="F:DNA binding"/>
    <property type="evidence" value="ECO:0007669"/>
    <property type="project" value="UniProtKB-KW"/>
</dbReference>
<dbReference type="eggNOG" id="COG2932">
    <property type="taxonomic scope" value="Bacteria"/>
</dbReference>
<dbReference type="PANTHER" id="PTHR40661:SF3">
    <property type="entry name" value="FELS-1 PROPHAGE TRANSCRIPTIONAL REGULATOR"/>
    <property type="match status" value="1"/>
</dbReference>
<dbReference type="Pfam" id="PF00717">
    <property type="entry name" value="Peptidase_S24"/>
    <property type="match status" value="1"/>
</dbReference>
<evidence type="ECO:0000256" key="3">
    <source>
        <dbReference type="ARBA" id="ARBA00023163"/>
    </source>
</evidence>
<name>D5BP57_PUNMI</name>
<keyword evidence="2" id="KW-0238">DNA-binding</keyword>
<evidence type="ECO:0000313" key="6">
    <source>
        <dbReference type="Proteomes" id="UP000007460"/>
    </source>
</evidence>
<evidence type="ECO:0000256" key="1">
    <source>
        <dbReference type="ARBA" id="ARBA00023015"/>
    </source>
</evidence>
<evidence type="ECO:0000259" key="4">
    <source>
        <dbReference type="Pfam" id="PF00717"/>
    </source>
</evidence>
<evidence type="ECO:0000256" key="2">
    <source>
        <dbReference type="ARBA" id="ARBA00023125"/>
    </source>
</evidence>
<protein>
    <submittedName>
        <fullName evidence="5">Prophage MuMc02-like, peptidase, family S24</fullName>
        <ecNumber evidence="5">3.4.21.-</ecNumber>
    </submittedName>
</protein>
<keyword evidence="1" id="KW-0805">Transcription regulation</keyword>
<dbReference type="Gene3D" id="2.10.109.10">
    <property type="entry name" value="Umud Fragment, subunit A"/>
    <property type="match status" value="1"/>
</dbReference>
<organism evidence="5 6">
    <name type="scientific">Puniceispirillum marinum (strain IMCC1322)</name>
    <dbReference type="NCBI Taxonomy" id="488538"/>
    <lineage>
        <taxon>Bacteria</taxon>
        <taxon>Pseudomonadati</taxon>
        <taxon>Pseudomonadota</taxon>
        <taxon>Alphaproteobacteria</taxon>
        <taxon>Candidatus Puniceispirillales</taxon>
        <taxon>Candidatus Puniceispirillaceae</taxon>
        <taxon>Candidatus Puniceispirillum</taxon>
    </lineage>
</organism>
<dbReference type="EMBL" id="CP001751">
    <property type="protein sequence ID" value="ADE40491.1"/>
    <property type="molecule type" value="Genomic_DNA"/>
</dbReference>
<proteinExistence type="predicted"/>
<feature type="domain" description="Peptidase S24/S26A/S26B/S26C" evidence="4">
    <location>
        <begin position="124"/>
        <end position="247"/>
    </location>
</feature>
<keyword evidence="3" id="KW-0804">Transcription</keyword>
<dbReference type="Proteomes" id="UP000007460">
    <property type="component" value="Chromosome"/>
</dbReference>
<keyword evidence="5" id="KW-0378">Hydrolase</keyword>
<accession>D5BP57</accession>
<dbReference type="RefSeq" id="WP_013047118.1">
    <property type="nucleotide sequence ID" value="NC_014010.1"/>
</dbReference>